<comment type="caution">
    <text evidence="1">The sequence shown here is derived from an EMBL/GenBank/DDBJ whole genome shotgun (WGS) entry which is preliminary data.</text>
</comment>
<reference evidence="1 2" key="1">
    <citation type="submission" date="2020-07" db="EMBL/GenBank/DDBJ databases">
        <title>Comparative genomics of pyrophilous fungi reveals a link between fire events and developmental genes.</title>
        <authorList>
            <consortium name="DOE Joint Genome Institute"/>
            <person name="Steindorff A.S."/>
            <person name="Carver A."/>
            <person name="Calhoun S."/>
            <person name="Stillman K."/>
            <person name="Liu H."/>
            <person name="Lipzen A."/>
            <person name="Pangilinan J."/>
            <person name="Labutti K."/>
            <person name="Bruns T.D."/>
            <person name="Grigoriev I.V."/>
        </authorList>
    </citation>
    <scope>NUCLEOTIDE SEQUENCE [LARGE SCALE GENOMIC DNA]</scope>
    <source>
        <strain evidence="1 2">CBS 144469</strain>
    </source>
</reference>
<name>A0A8H6HDH7_9AGAR</name>
<accession>A0A8H6HDH7</accession>
<protein>
    <submittedName>
        <fullName evidence="1">Uncharacterized protein</fullName>
    </submittedName>
</protein>
<evidence type="ECO:0000313" key="1">
    <source>
        <dbReference type="EMBL" id="KAF6744958.1"/>
    </source>
</evidence>
<evidence type="ECO:0000313" key="2">
    <source>
        <dbReference type="Proteomes" id="UP000521943"/>
    </source>
</evidence>
<keyword evidence="2" id="KW-1185">Reference proteome</keyword>
<proteinExistence type="predicted"/>
<dbReference type="Proteomes" id="UP000521943">
    <property type="component" value="Unassembled WGS sequence"/>
</dbReference>
<dbReference type="AlphaFoldDB" id="A0A8H6HDH7"/>
<sequence length="295" mass="32457">MESRYPARDKLDRTLEAMKSYRLARQILATHDPERWGRKCGGGHEDMRTTFVWIYLSEVSGRIYRLTKTPPSQLHPSAMLATGPATCSLVDPYLVEILGLTGLIQGIVEGCVEPCLPEARVGFILRYCPLSNVFSIQHSACPSSQPPNPKTHILSLLSVAIRGSPLAGGSLETRSPWSYARDCTVRLLDQNRLVLKEADVKLSSHGPRYDKATACRIPPDFFGTLSVSSLRGCTMEQELTLNLNSIFVLCAIRIFSPESRPFSRLIVTYSLECEAPPGQATLASSLNGLTGYNGI</sequence>
<gene>
    <name evidence="1" type="ORF">DFP72DRAFT_61688</name>
</gene>
<organism evidence="1 2">
    <name type="scientific">Ephemerocybe angulata</name>
    <dbReference type="NCBI Taxonomy" id="980116"/>
    <lineage>
        <taxon>Eukaryota</taxon>
        <taxon>Fungi</taxon>
        <taxon>Dikarya</taxon>
        <taxon>Basidiomycota</taxon>
        <taxon>Agaricomycotina</taxon>
        <taxon>Agaricomycetes</taxon>
        <taxon>Agaricomycetidae</taxon>
        <taxon>Agaricales</taxon>
        <taxon>Agaricineae</taxon>
        <taxon>Psathyrellaceae</taxon>
        <taxon>Ephemerocybe</taxon>
    </lineage>
</organism>
<dbReference type="EMBL" id="JACGCI010000112">
    <property type="protein sequence ID" value="KAF6744958.1"/>
    <property type="molecule type" value="Genomic_DNA"/>
</dbReference>